<evidence type="ECO:0000256" key="1">
    <source>
        <dbReference type="SAM" id="Phobius"/>
    </source>
</evidence>
<evidence type="ECO:0000256" key="2">
    <source>
        <dbReference type="SAM" id="SignalP"/>
    </source>
</evidence>
<dbReference type="RefSeq" id="WP_330107209.1">
    <property type="nucleotide sequence ID" value="NZ_JAZDQT010000001.1"/>
</dbReference>
<evidence type="ECO:0000313" key="4">
    <source>
        <dbReference type="Proteomes" id="UP001336835"/>
    </source>
</evidence>
<keyword evidence="1" id="KW-1133">Transmembrane helix</keyword>
<evidence type="ECO:0008006" key="5">
    <source>
        <dbReference type="Google" id="ProtNLM"/>
    </source>
</evidence>
<organism evidence="3 4">
    <name type="scientific">Pedobacter albus</name>
    <dbReference type="NCBI Taxonomy" id="3113905"/>
    <lineage>
        <taxon>Bacteria</taxon>
        <taxon>Pseudomonadati</taxon>
        <taxon>Bacteroidota</taxon>
        <taxon>Sphingobacteriia</taxon>
        <taxon>Sphingobacteriales</taxon>
        <taxon>Sphingobacteriaceae</taxon>
        <taxon>Pedobacter</taxon>
    </lineage>
</organism>
<keyword evidence="1" id="KW-0472">Membrane</keyword>
<keyword evidence="1" id="KW-0812">Transmembrane</keyword>
<feature type="signal peptide" evidence="2">
    <location>
        <begin position="1"/>
        <end position="21"/>
    </location>
</feature>
<keyword evidence="4" id="KW-1185">Reference proteome</keyword>
<dbReference type="EMBL" id="JAZDQT010000001">
    <property type="protein sequence ID" value="MEE1944850.1"/>
    <property type="molecule type" value="Genomic_DNA"/>
</dbReference>
<name>A0ABU7I5W2_9SPHI</name>
<evidence type="ECO:0000313" key="3">
    <source>
        <dbReference type="EMBL" id="MEE1944850.1"/>
    </source>
</evidence>
<feature type="transmembrane region" description="Helical" evidence="1">
    <location>
        <begin position="111"/>
        <end position="128"/>
    </location>
</feature>
<protein>
    <recommendedName>
        <fullName evidence="5">IPTL-CTERM protein sorting domain-containing protein</fullName>
    </recommendedName>
</protein>
<accession>A0ABU7I5W2</accession>
<comment type="caution">
    <text evidence="3">The sequence shown here is derived from an EMBL/GenBank/DDBJ whole genome shotgun (WGS) entry which is preliminary data.</text>
</comment>
<proteinExistence type="predicted"/>
<gene>
    <name evidence="3" type="ORF">VRU48_07020</name>
</gene>
<keyword evidence="2" id="KW-0732">Signal</keyword>
<sequence length="135" mass="14776">MKFLKYILAASLLILSFSAMANYGCNVGNTIYPNATGGVNASGYPTYYASEPINIRWWDDDPNCGIRDNKISPRTNSNDKCQVNGVNWGTVYYFNPADNNCAPMNLPLDDYTWVILVAVGGLGALYISKKGLFAA</sequence>
<reference evidence="3 4" key="1">
    <citation type="submission" date="2024-01" db="EMBL/GenBank/DDBJ databases">
        <title>Pedobacter sp. nov., isolated from fresh soil.</title>
        <authorList>
            <person name="Le N.T.T."/>
        </authorList>
    </citation>
    <scope>NUCLEOTIDE SEQUENCE [LARGE SCALE GENOMIC DNA]</scope>
    <source>
        <strain evidence="3 4">KR3-3</strain>
    </source>
</reference>
<dbReference type="Proteomes" id="UP001336835">
    <property type="component" value="Unassembled WGS sequence"/>
</dbReference>
<feature type="chain" id="PRO_5046945411" description="IPTL-CTERM protein sorting domain-containing protein" evidence="2">
    <location>
        <begin position="22"/>
        <end position="135"/>
    </location>
</feature>